<keyword evidence="2" id="KW-0274">FAD</keyword>
<name>A0A0L8ADK7_9GAMM</name>
<evidence type="ECO:0000313" key="3">
    <source>
        <dbReference type="EMBL" id="KOF00225.1"/>
    </source>
</evidence>
<dbReference type="RefSeq" id="WP_032952675.1">
    <property type="nucleotide sequence ID" value="NZ_AJLO02000014.1"/>
</dbReference>
<dbReference type="GO" id="GO:0000166">
    <property type="term" value="F:nucleotide binding"/>
    <property type="evidence" value="ECO:0007669"/>
    <property type="project" value="UniProtKB-KW"/>
</dbReference>
<dbReference type="PIRSF" id="PIRSF011396">
    <property type="entry name" value="Trp_halogenase"/>
    <property type="match status" value="1"/>
</dbReference>
<evidence type="ECO:0000256" key="1">
    <source>
        <dbReference type="PIRSR" id="PIRSR011396-1"/>
    </source>
</evidence>
<keyword evidence="2" id="KW-0285">Flavoprotein</keyword>
<dbReference type="InterPro" id="IPR036188">
    <property type="entry name" value="FAD/NAD-bd_sf"/>
</dbReference>
<dbReference type="EMBL" id="AJLO02000014">
    <property type="protein sequence ID" value="KOF00225.1"/>
    <property type="molecule type" value="Genomic_DNA"/>
</dbReference>
<sequence>MLDTESTPAGRIRKVVIAGGGTAGWLAGCALAHQFRDQLQITLVESEQIGTVGVGESTVPPIRTFHRFLQIDEQEFLRAVAGTFKLSISFENWRLPGDRFFHPFGTIGHGTWAAPFHHFWLDSLRRGMPSDLGDFCLESIASRGDRFSLHTQPQASYAYHFDASLYARFLRHRAEAHGLRRIEGRIALVRQHAHDGSVQALVLDDGQVIEGDLFIDCTGFRGLLIEQALGTGYEDWHEWLPCDRAVAVQTEAVAPPVPYTRAIAHEAGWRWHIALQHRVGCGLVYDSRHLSDDEAAAKLLRDAGAPPLRDPWKVPFRSGRRLKAWNGNVVSLGLASGFIEPLESTSIHLTISAVVRLIQLFPLDGISASLVKLYNDVSRQEMEHVRDFIILHYHATQRTEPMWKACREMRVPESLQQRLQAWRERAHAWQDPGELFRVESWTSVLLGQGIAPGPAHPLARAVSDADLRTLLKGIQQPVQQAAAQMPTQAEFIAQYCRSGVDVWRSTAANA</sequence>
<dbReference type="FunFam" id="3.50.50.60:FF:000280">
    <property type="entry name" value="Tryptophan halogenase"/>
    <property type="match status" value="1"/>
</dbReference>
<feature type="binding site" evidence="2">
    <location>
        <position position="343"/>
    </location>
    <ligand>
        <name>L-tryptophan</name>
        <dbReference type="ChEBI" id="CHEBI:57912"/>
    </ligand>
</feature>
<dbReference type="Gene3D" id="3.50.50.60">
    <property type="entry name" value="FAD/NAD(P)-binding domain"/>
    <property type="match status" value="1"/>
</dbReference>
<dbReference type="SUPFAM" id="SSF51905">
    <property type="entry name" value="FAD/NAD(P)-binding domain"/>
    <property type="match status" value="1"/>
</dbReference>
<keyword evidence="2" id="KW-0547">Nucleotide-binding</keyword>
<feature type="binding site" evidence="2">
    <location>
        <begin position="20"/>
        <end position="23"/>
    </location>
    <ligand>
        <name>FAD</name>
        <dbReference type="ChEBI" id="CHEBI:57692"/>
    </ligand>
</feature>
<dbReference type="AlphaFoldDB" id="A0A0L8ADK7"/>
<evidence type="ECO:0000256" key="2">
    <source>
        <dbReference type="PIRSR" id="PIRSR011396-2"/>
    </source>
</evidence>
<proteinExistence type="predicted"/>
<dbReference type="Pfam" id="PF04820">
    <property type="entry name" value="Trp_halogenase"/>
    <property type="match status" value="1"/>
</dbReference>
<dbReference type="OrthoDB" id="462203at2"/>
<organism evidence="3 4">
    <name type="scientific">Stenotrophomonas geniculata N1</name>
    <dbReference type="NCBI Taxonomy" id="1167641"/>
    <lineage>
        <taxon>Bacteria</taxon>
        <taxon>Pseudomonadati</taxon>
        <taxon>Pseudomonadota</taxon>
        <taxon>Gammaproteobacteria</taxon>
        <taxon>Lysobacterales</taxon>
        <taxon>Lysobacteraceae</taxon>
        <taxon>Stenotrophomonas</taxon>
    </lineage>
</organism>
<dbReference type="GO" id="GO:0004497">
    <property type="term" value="F:monooxygenase activity"/>
    <property type="evidence" value="ECO:0007669"/>
    <property type="project" value="InterPro"/>
</dbReference>
<protein>
    <submittedName>
        <fullName evidence="3">Tryptophan halogenase</fullName>
    </submittedName>
</protein>
<feature type="binding site" evidence="2">
    <location>
        <position position="347"/>
    </location>
    <ligand>
        <name>FAD</name>
        <dbReference type="ChEBI" id="CHEBI:57692"/>
    </ligand>
</feature>
<dbReference type="InterPro" id="IPR006905">
    <property type="entry name" value="Flavin_halogenase"/>
</dbReference>
<dbReference type="PANTHER" id="PTHR43747:SF4">
    <property type="entry name" value="FLAVIN-DEPENDENT TRYPTOPHAN HALOGENASE"/>
    <property type="match status" value="1"/>
</dbReference>
<dbReference type="PANTHER" id="PTHR43747">
    <property type="entry name" value="FAD-BINDING PROTEIN"/>
    <property type="match status" value="1"/>
</dbReference>
<accession>A0A0L8ADK7</accession>
<feature type="binding site" evidence="2">
    <location>
        <position position="85"/>
    </location>
    <ligand>
        <name>7-chloro-L-tryptophan</name>
        <dbReference type="ChEBI" id="CHEBI:58713"/>
    </ligand>
</feature>
<dbReference type="InterPro" id="IPR050816">
    <property type="entry name" value="Flavin-dep_Halogenase_NPB"/>
</dbReference>
<dbReference type="Proteomes" id="UP000036890">
    <property type="component" value="Unassembled WGS sequence"/>
</dbReference>
<evidence type="ECO:0000313" key="4">
    <source>
        <dbReference type="Proteomes" id="UP000036890"/>
    </source>
</evidence>
<dbReference type="InterPro" id="IPR033856">
    <property type="entry name" value="Trp_halogen"/>
</dbReference>
<feature type="active site" evidence="1">
    <location>
        <position position="85"/>
    </location>
</feature>
<comment type="caution">
    <text evidence="3">The sequence shown here is derived from an EMBL/GenBank/DDBJ whole genome shotgun (WGS) entry which is preliminary data.</text>
</comment>
<reference evidence="3 4" key="1">
    <citation type="journal article" date="2012" name="J. Bacteriol.">
        <title>Genome sequence of a novel nicotine-degrading strain, Pseudomonas geniculata N1.</title>
        <authorList>
            <person name="Tang H."/>
            <person name="Yu H."/>
            <person name="Tai C."/>
            <person name="Huang K."/>
            <person name="Liu Y."/>
            <person name="Wang L."/>
            <person name="Yao Y."/>
            <person name="Wu G."/>
            <person name="Xu P."/>
        </authorList>
    </citation>
    <scope>NUCLEOTIDE SEQUENCE [LARGE SCALE GENOMIC DNA]</scope>
    <source>
        <strain evidence="3 4">N1</strain>
    </source>
</reference>
<gene>
    <name evidence="3" type="ORF">W7K_05215</name>
</gene>
<feature type="binding site" evidence="2">
    <location>
        <position position="334"/>
    </location>
    <ligand>
        <name>FAD</name>
        <dbReference type="ChEBI" id="CHEBI:57692"/>
    </ligand>
</feature>